<dbReference type="STRING" id="1262914.BN533_01729"/>
<dbReference type="GO" id="GO:0032259">
    <property type="term" value="P:methylation"/>
    <property type="evidence" value="ECO:0007669"/>
    <property type="project" value="UniProtKB-KW"/>
</dbReference>
<accession>R6IMV5</accession>
<dbReference type="EMBL" id="CBDS010000099">
    <property type="protein sequence ID" value="CDB46716.1"/>
    <property type="molecule type" value="Genomic_DNA"/>
</dbReference>
<organism evidence="1">
    <name type="scientific">Phascolarctobacterium faecium</name>
    <dbReference type="NCBI Taxonomy" id="33025"/>
    <lineage>
        <taxon>Bacteria</taxon>
        <taxon>Bacillati</taxon>
        <taxon>Bacillota</taxon>
        <taxon>Negativicutes</taxon>
        <taxon>Acidaminococcales</taxon>
        <taxon>Acidaminococcaceae</taxon>
        <taxon>Phascolarctobacterium</taxon>
    </lineage>
</organism>
<dbReference type="HOGENOM" id="CLU_2651263_0_0_9"/>
<keyword evidence="1" id="KW-0489">Methyltransferase</keyword>
<reference evidence="1" key="1">
    <citation type="submission" date="2012-11" db="EMBL/GenBank/DDBJ databases">
        <title>Dependencies among metagenomic species, viruses, plasmids and units of genetic variation.</title>
        <authorList>
            <person name="Nielsen H.B."/>
            <person name="Almeida M."/>
            <person name="Juncker A.S."/>
            <person name="Rasmussen S."/>
            <person name="Li J."/>
            <person name="Sunagawa S."/>
            <person name="Plichta D."/>
            <person name="Gautier L."/>
            <person name="Le Chatelier E."/>
            <person name="Peletier E."/>
            <person name="Bonde I."/>
            <person name="Nielsen T."/>
            <person name="Manichanh C."/>
            <person name="Arumugam M."/>
            <person name="Batto J."/>
            <person name="Santos M.B.Q.D."/>
            <person name="Blom N."/>
            <person name="Borruel N."/>
            <person name="Burgdorf K.S."/>
            <person name="Boumezbeur F."/>
            <person name="Casellas F."/>
            <person name="Dore J."/>
            <person name="Guarner F."/>
            <person name="Hansen T."/>
            <person name="Hildebrand F."/>
            <person name="Kaas R.S."/>
            <person name="Kennedy S."/>
            <person name="Kristiansen K."/>
            <person name="Kultima J.R."/>
            <person name="Leonard P."/>
            <person name="Levenez F."/>
            <person name="Lund O."/>
            <person name="Moumen B."/>
            <person name="Le Paslier D."/>
            <person name="Pons N."/>
            <person name="Pedersen O."/>
            <person name="Prifti E."/>
            <person name="Qin J."/>
            <person name="Raes J."/>
            <person name="Tap J."/>
            <person name="Tims S."/>
            <person name="Ussery D.W."/>
            <person name="Yamada T."/>
            <person name="MetaHit consortium"/>
            <person name="Renault P."/>
            <person name="Sicheritz-Ponten T."/>
            <person name="Bork P."/>
            <person name="Wang J."/>
            <person name="Brunak S."/>
            <person name="Ehrlich S.D."/>
        </authorList>
    </citation>
    <scope>NUCLEOTIDE SEQUENCE [LARGE SCALE GENOMIC DNA]</scope>
</reference>
<dbReference type="RefSeq" id="WP_021718629.1">
    <property type="nucleotide sequence ID" value="NZ_FR885245.1"/>
</dbReference>
<keyword evidence="1" id="KW-0808">Transferase</keyword>
<protein>
    <submittedName>
        <fullName evidence="1">Cytosine-specific methyltransferase</fullName>
    </submittedName>
</protein>
<sequence>MLFAEWLEKNKKFTMRASHDATSRLKRVQTVLGIKNIPTDVVQKLECNEEFNTLTISVKSQLRRTARLYLEFMENN</sequence>
<dbReference type="AlphaFoldDB" id="R6IMV5"/>
<comment type="caution">
    <text evidence="1">The sequence shown here is derived from an EMBL/GenBank/DDBJ whole genome shotgun (WGS) entry which is preliminary data.</text>
</comment>
<gene>
    <name evidence="1" type="ORF">BN533_01729</name>
</gene>
<evidence type="ECO:0000313" key="1">
    <source>
        <dbReference type="EMBL" id="CDB46716.1"/>
    </source>
</evidence>
<name>R6IMV5_9FIRM</name>
<proteinExistence type="predicted"/>
<dbReference type="GO" id="GO:0008168">
    <property type="term" value="F:methyltransferase activity"/>
    <property type="evidence" value="ECO:0007669"/>
    <property type="project" value="UniProtKB-KW"/>
</dbReference>